<dbReference type="Proteomes" id="UP000198211">
    <property type="component" value="Unassembled WGS sequence"/>
</dbReference>
<proteinExistence type="predicted"/>
<reference evidence="2" key="1">
    <citation type="submission" date="2017-03" db="EMBL/GenBank/DDBJ databases">
        <title>Phytopthora megakarya and P. palmivora, two closely related causual agents of cacao black pod achieved similar genome size and gene model numbers by different mechanisms.</title>
        <authorList>
            <person name="Ali S."/>
            <person name="Shao J."/>
            <person name="Larry D.J."/>
            <person name="Kronmiller B."/>
            <person name="Shen D."/>
            <person name="Strem M.D."/>
            <person name="Melnick R.L."/>
            <person name="Guiltinan M.J."/>
            <person name="Tyler B.M."/>
            <person name="Meinhardt L.W."/>
            <person name="Bailey B.A."/>
        </authorList>
    </citation>
    <scope>NUCLEOTIDE SEQUENCE [LARGE SCALE GENOMIC DNA]</scope>
    <source>
        <strain evidence="2">zdho120</strain>
    </source>
</reference>
<name>A0A225UQ48_9STRA</name>
<dbReference type="EMBL" id="NBNE01013295">
    <property type="protein sequence ID" value="OWY95185.1"/>
    <property type="molecule type" value="Genomic_DNA"/>
</dbReference>
<evidence type="ECO:0000313" key="1">
    <source>
        <dbReference type="EMBL" id="OWY95185.1"/>
    </source>
</evidence>
<protein>
    <submittedName>
        <fullName evidence="1">Uncharacterized protein</fullName>
    </submittedName>
</protein>
<organism evidence="1 2">
    <name type="scientific">Phytophthora megakarya</name>
    <dbReference type="NCBI Taxonomy" id="4795"/>
    <lineage>
        <taxon>Eukaryota</taxon>
        <taxon>Sar</taxon>
        <taxon>Stramenopiles</taxon>
        <taxon>Oomycota</taxon>
        <taxon>Peronosporomycetes</taxon>
        <taxon>Peronosporales</taxon>
        <taxon>Peronosporaceae</taxon>
        <taxon>Phytophthora</taxon>
    </lineage>
</organism>
<keyword evidence="2" id="KW-1185">Reference proteome</keyword>
<accession>A0A225UQ48</accession>
<gene>
    <name evidence="1" type="ORF">PHMEG_00034875</name>
</gene>
<comment type="caution">
    <text evidence="1">The sequence shown here is derived from an EMBL/GenBank/DDBJ whole genome shotgun (WGS) entry which is preliminary data.</text>
</comment>
<sequence length="75" mass="8491">MSRLQLEVIIPGGVNGLCDPSTEISSKEHCLIAMAVLVYWVCNRQSDVRHRCSDCGQCVRRMRLQTIWCSVSYST</sequence>
<evidence type="ECO:0000313" key="2">
    <source>
        <dbReference type="Proteomes" id="UP000198211"/>
    </source>
</evidence>
<dbReference type="AlphaFoldDB" id="A0A225UQ48"/>